<sequence>MSIPYNLTFMVNISLYCPQVNDPGHAVQSQGWSQSGSHGVSAEQVDVDSDMSSSAQVTLAPRKQEGSQNQEDVDERDYQHYVSPLSAYPLLRSFVKNSNTEPEAQHHMDTNTLPFLSDSLPSRETLSSSSSSFFDSTQSLSANTYIPDLKLLKLASTSKRLDPSKRICQYEVPGGGICWDDKCQEVHLSRLFSSAGSSIDRLYVLDGVEPDDKDTAEYLFYNLPEGWLKRCNIKSPTRILSALEEVGLDKTSGPHMMVLEERVRRALAVLEPVPPLPRPPE</sequence>
<evidence type="ECO:0000256" key="1">
    <source>
        <dbReference type="SAM" id="MobiDB-lite"/>
    </source>
</evidence>
<dbReference type="Proteomes" id="UP000242287">
    <property type="component" value="Unassembled WGS sequence"/>
</dbReference>
<gene>
    <name evidence="2" type="ORF">AMATHDRAFT_53961</name>
</gene>
<dbReference type="EMBL" id="KZ301971">
    <property type="protein sequence ID" value="PFH54118.1"/>
    <property type="molecule type" value="Genomic_DNA"/>
</dbReference>
<organism evidence="2 3">
    <name type="scientific">Amanita thiersii Skay4041</name>
    <dbReference type="NCBI Taxonomy" id="703135"/>
    <lineage>
        <taxon>Eukaryota</taxon>
        <taxon>Fungi</taxon>
        <taxon>Dikarya</taxon>
        <taxon>Basidiomycota</taxon>
        <taxon>Agaricomycotina</taxon>
        <taxon>Agaricomycetes</taxon>
        <taxon>Agaricomycetidae</taxon>
        <taxon>Agaricales</taxon>
        <taxon>Pluteineae</taxon>
        <taxon>Amanitaceae</taxon>
        <taxon>Amanita</taxon>
    </lineage>
</organism>
<keyword evidence="3" id="KW-1185">Reference proteome</keyword>
<reference evidence="2 3" key="1">
    <citation type="submission" date="2014-02" db="EMBL/GenBank/DDBJ databases">
        <title>Transposable element dynamics among asymbiotic and ectomycorrhizal Amanita fungi.</title>
        <authorList>
            <consortium name="DOE Joint Genome Institute"/>
            <person name="Hess J."/>
            <person name="Skrede I."/>
            <person name="Wolfe B."/>
            <person name="LaButti K."/>
            <person name="Ohm R.A."/>
            <person name="Grigoriev I.V."/>
            <person name="Pringle A."/>
        </authorList>
    </citation>
    <scope>NUCLEOTIDE SEQUENCE [LARGE SCALE GENOMIC DNA]</scope>
    <source>
        <strain evidence="2 3">SKay4041</strain>
    </source>
</reference>
<feature type="region of interest" description="Disordered" evidence="1">
    <location>
        <begin position="100"/>
        <end position="121"/>
    </location>
</feature>
<feature type="compositionally biased region" description="Low complexity" evidence="1">
    <location>
        <begin position="28"/>
        <end position="41"/>
    </location>
</feature>
<dbReference type="AlphaFoldDB" id="A0A2A9NVH3"/>
<proteinExistence type="predicted"/>
<feature type="region of interest" description="Disordered" evidence="1">
    <location>
        <begin position="25"/>
        <end position="75"/>
    </location>
</feature>
<evidence type="ECO:0000313" key="2">
    <source>
        <dbReference type="EMBL" id="PFH54118.1"/>
    </source>
</evidence>
<name>A0A2A9NVH3_9AGAR</name>
<evidence type="ECO:0008006" key="4">
    <source>
        <dbReference type="Google" id="ProtNLM"/>
    </source>
</evidence>
<dbReference type="OrthoDB" id="2747179at2759"/>
<accession>A0A2A9NVH3</accession>
<evidence type="ECO:0000313" key="3">
    <source>
        <dbReference type="Proteomes" id="UP000242287"/>
    </source>
</evidence>
<protein>
    <recommendedName>
        <fullName evidence="4">Zinc-finger domain-containing protein</fullName>
    </recommendedName>
</protein>